<dbReference type="Proteomes" id="UP001500902">
    <property type="component" value="Unassembled WGS sequence"/>
</dbReference>
<evidence type="ECO:0000313" key="2">
    <source>
        <dbReference type="EMBL" id="GAA3699081.1"/>
    </source>
</evidence>
<gene>
    <name evidence="2" type="ORF">GCM10022224_076300</name>
</gene>
<dbReference type="InterPro" id="IPR054241">
    <property type="entry name" value="DUF6968"/>
</dbReference>
<proteinExistence type="predicted"/>
<dbReference type="Pfam" id="PF10049">
    <property type="entry name" value="DUF2283"/>
    <property type="match status" value="1"/>
</dbReference>
<protein>
    <recommendedName>
        <fullName evidence="1">DUF6968 domain-containing protein</fullName>
    </recommendedName>
</protein>
<comment type="caution">
    <text evidence="2">The sequence shown here is derived from an EMBL/GenBank/DDBJ whole genome shotgun (WGS) entry which is preliminary data.</text>
</comment>
<dbReference type="Pfam" id="PF22302">
    <property type="entry name" value="DUF6968"/>
    <property type="match status" value="1"/>
</dbReference>
<evidence type="ECO:0000259" key="1">
    <source>
        <dbReference type="Pfam" id="PF22302"/>
    </source>
</evidence>
<feature type="domain" description="DUF6968" evidence="1">
    <location>
        <begin position="5"/>
        <end position="91"/>
    </location>
</feature>
<dbReference type="RefSeq" id="WP_344889567.1">
    <property type="nucleotide sequence ID" value="NZ_BAAAZP010000156.1"/>
</dbReference>
<name>A0ABP7D3I9_9ACTN</name>
<reference evidence="3" key="1">
    <citation type="journal article" date="2019" name="Int. J. Syst. Evol. Microbiol.">
        <title>The Global Catalogue of Microorganisms (GCM) 10K type strain sequencing project: providing services to taxonomists for standard genome sequencing and annotation.</title>
        <authorList>
            <consortium name="The Broad Institute Genomics Platform"/>
            <consortium name="The Broad Institute Genome Sequencing Center for Infectious Disease"/>
            <person name="Wu L."/>
            <person name="Ma J."/>
        </authorList>
    </citation>
    <scope>NUCLEOTIDE SEQUENCE [LARGE SCALE GENOMIC DNA]</scope>
    <source>
        <strain evidence="3">JCM 16904</strain>
    </source>
</reference>
<organism evidence="2 3">
    <name type="scientific">Nonomuraea antimicrobica</name>
    <dbReference type="NCBI Taxonomy" id="561173"/>
    <lineage>
        <taxon>Bacteria</taxon>
        <taxon>Bacillati</taxon>
        <taxon>Actinomycetota</taxon>
        <taxon>Actinomycetes</taxon>
        <taxon>Streptosporangiales</taxon>
        <taxon>Streptosporangiaceae</taxon>
        <taxon>Nonomuraea</taxon>
    </lineage>
</organism>
<dbReference type="InterPro" id="IPR019270">
    <property type="entry name" value="DUF2283"/>
</dbReference>
<sequence length="158" mass="17438">MYEIAHRVLALRTDPPRDVVVALGRPYEEPTGEWSCPYRIDGLDGWEHERKVTGFDPLEAIELATVMVRTALAGSHEAKEGLLAWNEVPGGQRAQTVYVSVDRDADLAYIAMKREIAPGEVVRQVTAGSVVLDFGDSGQLLGVELMNADELLPSEMRF</sequence>
<keyword evidence="3" id="KW-1185">Reference proteome</keyword>
<evidence type="ECO:0000313" key="3">
    <source>
        <dbReference type="Proteomes" id="UP001500902"/>
    </source>
</evidence>
<accession>A0ABP7D3I9</accession>
<dbReference type="EMBL" id="BAAAZP010000156">
    <property type="protein sequence ID" value="GAA3699081.1"/>
    <property type="molecule type" value="Genomic_DNA"/>
</dbReference>